<reference evidence="1" key="2">
    <citation type="submission" date="2020-09" db="EMBL/GenBank/DDBJ databases">
        <authorList>
            <person name="Sun Q."/>
            <person name="Ohkuma M."/>
        </authorList>
    </citation>
    <scope>NUCLEOTIDE SEQUENCE</scope>
    <source>
        <strain evidence="1">JCM 19831</strain>
    </source>
</reference>
<dbReference type="RefSeq" id="WP_190255760.1">
    <property type="nucleotide sequence ID" value="NZ_BMPI01000060.1"/>
</dbReference>
<name>A0A917UCT2_9ACTN</name>
<dbReference type="AlphaFoldDB" id="A0A917UCT2"/>
<proteinExistence type="predicted"/>
<dbReference type="Proteomes" id="UP000642070">
    <property type="component" value="Unassembled WGS sequence"/>
</dbReference>
<organism evidence="1 2">
    <name type="scientific">Dactylosporangium sucinum</name>
    <dbReference type="NCBI Taxonomy" id="1424081"/>
    <lineage>
        <taxon>Bacteria</taxon>
        <taxon>Bacillati</taxon>
        <taxon>Actinomycetota</taxon>
        <taxon>Actinomycetes</taxon>
        <taxon>Micromonosporales</taxon>
        <taxon>Micromonosporaceae</taxon>
        <taxon>Dactylosporangium</taxon>
    </lineage>
</organism>
<evidence type="ECO:0000313" key="2">
    <source>
        <dbReference type="Proteomes" id="UP000642070"/>
    </source>
</evidence>
<evidence type="ECO:0000313" key="1">
    <source>
        <dbReference type="EMBL" id="GGM70377.1"/>
    </source>
</evidence>
<gene>
    <name evidence="1" type="ORF">GCM10007977_085210</name>
</gene>
<comment type="caution">
    <text evidence="1">The sequence shown here is derived from an EMBL/GenBank/DDBJ whole genome shotgun (WGS) entry which is preliminary data.</text>
</comment>
<reference evidence="1" key="1">
    <citation type="journal article" date="2014" name="Int. J. Syst. Evol. Microbiol.">
        <title>Complete genome sequence of Corynebacterium casei LMG S-19264T (=DSM 44701T), isolated from a smear-ripened cheese.</title>
        <authorList>
            <consortium name="US DOE Joint Genome Institute (JGI-PGF)"/>
            <person name="Walter F."/>
            <person name="Albersmeier A."/>
            <person name="Kalinowski J."/>
            <person name="Ruckert C."/>
        </authorList>
    </citation>
    <scope>NUCLEOTIDE SEQUENCE</scope>
    <source>
        <strain evidence="1">JCM 19831</strain>
    </source>
</reference>
<dbReference type="EMBL" id="BMPI01000060">
    <property type="protein sequence ID" value="GGM70377.1"/>
    <property type="molecule type" value="Genomic_DNA"/>
</dbReference>
<sequence length="133" mass="14493">MGLFGDLRKLQRQAKEIDRTWDPGAQLRAGMAQMQHVEQQLQAQTADLELVRTGVPGAATIIGLADTGTRVNLEPLVRISLLVEVAGRPPYPVTREVLLPLHASAQAGVGQRVSVLVDPRQPDHILVRWGVPV</sequence>
<keyword evidence="2" id="KW-1185">Reference proteome</keyword>
<protein>
    <submittedName>
        <fullName evidence="1">Uncharacterized protein</fullName>
    </submittedName>
</protein>
<accession>A0A917UCT2</accession>